<comment type="cofactor">
    <cofactor evidence="1">
        <name>Zn(2+)</name>
        <dbReference type="ChEBI" id="CHEBI:29105"/>
    </cofactor>
</comment>
<protein>
    <recommendedName>
        <fullName evidence="3 8">Carbonic anhydrase</fullName>
        <ecNumber evidence="3 8">4.2.1.1</ecNumber>
    </recommendedName>
    <alternativeName>
        <fullName evidence="8">Carbonate dehydratase</fullName>
    </alternativeName>
</protein>
<proteinExistence type="inferred from homology"/>
<gene>
    <name evidence="9" type="ORF">V8247_03780</name>
</gene>
<evidence type="ECO:0000256" key="5">
    <source>
        <dbReference type="ARBA" id="ARBA00022833"/>
    </source>
</evidence>
<evidence type="ECO:0000256" key="1">
    <source>
        <dbReference type="ARBA" id="ARBA00001947"/>
    </source>
</evidence>
<evidence type="ECO:0000256" key="7">
    <source>
        <dbReference type="ARBA" id="ARBA00048348"/>
    </source>
</evidence>
<dbReference type="Gene3D" id="3.40.1050.10">
    <property type="entry name" value="Carbonic anhydrase"/>
    <property type="match status" value="1"/>
</dbReference>
<dbReference type="EMBL" id="CP146612">
    <property type="protein sequence ID" value="WWX26097.1"/>
    <property type="molecule type" value="Genomic_DNA"/>
</dbReference>
<keyword evidence="10" id="KW-1185">Reference proteome</keyword>
<name>A0ABZ2J5B0_9CHLR</name>
<evidence type="ECO:0000256" key="6">
    <source>
        <dbReference type="ARBA" id="ARBA00023239"/>
    </source>
</evidence>
<dbReference type="GO" id="GO:0004089">
    <property type="term" value="F:carbonate dehydratase activity"/>
    <property type="evidence" value="ECO:0007669"/>
    <property type="project" value="UniProtKB-EC"/>
</dbReference>
<keyword evidence="6 8" id="KW-0456">Lyase</keyword>
<evidence type="ECO:0000256" key="2">
    <source>
        <dbReference type="ARBA" id="ARBA00006217"/>
    </source>
</evidence>
<evidence type="ECO:0000313" key="9">
    <source>
        <dbReference type="EMBL" id="WWX26097.1"/>
    </source>
</evidence>
<evidence type="ECO:0000256" key="4">
    <source>
        <dbReference type="ARBA" id="ARBA00022723"/>
    </source>
</evidence>
<dbReference type="InterPro" id="IPR015892">
    <property type="entry name" value="Carbonic_anhydrase_CS"/>
</dbReference>
<dbReference type="InterPro" id="IPR045066">
    <property type="entry name" value="Beta_CA_cladeB"/>
</dbReference>
<dbReference type="CDD" id="cd00884">
    <property type="entry name" value="beta_CA_cladeB"/>
    <property type="match status" value="1"/>
</dbReference>
<dbReference type="InterPro" id="IPR001765">
    <property type="entry name" value="Carbonic_anhydrase"/>
</dbReference>
<evidence type="ECO:0000313" key="10">
    <source>
        <dbReference type="Proteomes" id="UP001375370"/>
    </source>
</evidence>
<accession>A0ABZ2J5B0</accession>
<evidence type="ECO:0000256" key="8">
    <source>
        <dbReference type="RuleBase" id="RU003956"/>
    </source>
</evidence>
<dbReference type="PANTHER" id="PTHR11002">
    <property type="entry name" value="CARBONIC ANHYDRASE"/>
    <property type="match status" value="1"/>
</dbReference>
<sequence>MTNIERLKAGFKVFREDYYSGHRHQFEDLKQGQRPRVMIISCSDSRVDPAILTNSGPGEIFTVRNVANLVPPYEETGGYHGVSAALEFAVCNLQVSNIIVLGHSQCGGIGALMADGVSGRDKFISNWMTIAEPARRQVNAELPSADIATRCRAAERAAVALSLDNLRTFPFVAERLLSGELTLHGWYFDLENGDLLEYQPETAMFQSIV</sequence>
<dbReference type="SMART" id="SM00947">
    <property type="entry name" value="Pro_CA"/>
    <property type="match status" value="1"/>
</dbReference>
<dbReference type="PANTHER" id="PTHR11002:SF76">
    <property type="entry name" value="CARBONIC ANHYDRASE"/>
    <property type="match status" value="1"/>
</dbReference>
<dbReference type="RefSeq" id="WP_338738923.1">
    <property type="nucleotide sequence ID" value="NZ_CP146612.1"/>
</dbReference>
<dbReference type="PROSITE" id="PS00704">
    <property type="entry name" value="PROK_CO2_ANHYDRASE_1"/>
    <property type="match status" value="1"/>
</dbReference>
<dbReference type="PROSITE" id="PS00705">
    <property type="entry name" value="PROK_CO2_ANHYDRASE_2"/>
    <property type="match status" value="1"/>
</dbReference>
<comment type="similarity">
    <text evidence="2 8">Belongs to the beta-class carbonic anhydrase family.</text>
</comment>
<dbReference type="SUPFAM" id="SSF53056">
    <property type="entry name" value="beta-carbonic anhydrase, cab"/>
    <property type="match status" value="1"/>
</dbReference>
<organism evidence="9 10">
    <name type="scientific">Candidatus Dehalogenimonas loeffleri</name>
    <dbReference type="NCBI Taxonomy" id="3127115"/>
    <lineage>
        <taxon>Bacteria</taxon>
        <taxon>Bacillati</taxon>
        <taxon>Chloroflexota</taxon>
        <taxon>Dehalococcoidia</taxon>
        <taxon>Dehalococcoidales</taxon>
        <taxon>Dehalococcoidaceae</taxon>
        <taxon>Dehalogenimonas</taxon>
    </lineage>
</organism>
<dbReference type="InterPro" id="IPR036874">
    <property type="entry name" value="Carbonic_anhydrase_sf"/>
</dbReference>
<reference evidence="9 10" key="1">
    <citation type="submission" date="2024-03" db="EMBL/GenBank/DDBJ databases">
        <title>A Dehalogenimonas Isolated from Estuarine Sediments Dihaloeliminates Chlorinated Alkanes.</title>
        <authorList>
            <person name="Yang Y."/>
            <person name="Wang H."/>
        </authorList>
    </citation>
    <scope>NUCLEOTIDE SEQUENCE [LARGE SCALE GENOMIC DNA]</scope>
    <source>
        <strain evidence="9 10">W</strain>
    </source>
</reference>
<comment type="catalytic activity">
    <reaction evidence="7 8">
        <text>hydrogencarbonate + H(+) = CO2 + H2O</text>
        <dbReference type="Rhea" id="RHEA:10748"/>
        <dbReference type="ChEBI" id="CHEBI:15377"/>
        <dbReference type="ChEBI" id="CHEBI:15378"/>
        <dbReference type="ChEBI" id="CHEBI:16526"/>
        <dbReference type="ChEBI" id="CHEBI:17544"/>
        <dbReference type="EC" id="4.2.1.1"/>
    </reaction>
</comment>
<evidence type="ECO:0000256" key="3">
    <source>
        <dbReference type="ARBA" id="ARBA00012925"/>
    </source>
</evidence>
<dbReference type="Proteomes" id="UP001375370">
    <property type="component" value="Chromosome"/>
</dbReference>
<keyword evidence="4" id="KW-0479">Metal-binding</keyword>
<dbReference type="EC" id="4.2.1.1" evidence="3 8"/>
<comment type="function">
    <text evidence="8">Reversible hydration of carbon dioxide.</text>
</comment>
<dbReference type="Pfam" id="PF00484">
    <property type="entry name" value="Pro_CA"/>
    <property type="match status" value="1"/>
</dbReference>
<keyword evidence="5 8" id="KW-0862">Zinc</keyword>